<comment type="caution">
    <text evidence="1">The sequence shown here is derived from an EMBL/GenBank/DDBJ whole genome shotgun (WGS) entry which is preliminary data.</text>
</comment>
<dbReference type="Proteomes" id="UP000683925">
    <property type="component" value="Unassembled WGS sequence"/>
</dbReference>
<evidence type="ECO:0000313" key="2">
    <source>
        <dbReference type="Proteomes" id="UP000683925"/>
    </source>
</evidence>
<dbReference type="EMBL" id="CAJJDP010000068">
    <property type="protein sequence ID" value="CAD8177429.1"/>
    <property type="molecule type" value="Genomic_DNA"/>
</dbReference>
<evidence type="ECO:0000313" key="1">
    <source>
        <dbReference type="EMBL" id="CAD8177429.1"/>
    </source>
</evidence>
<organism evidence="1 2">
    <name type="scientific">Paramecium octaurelia</name>
    <dbReference type="NCBI Taxonomy" id="43137"/>
    <lineage>
        <taxon>Eukaryota</taxon>
        <taxon>Sar</taxon>
        <taxon>Alveolata</taxon>
        <taxon>Ciliophora</taxon>
        <taxon>Intramacronucleata</taxon>
        <taxon>Oligohymenophorea</taxon>
        <taxon>Peniculida</taxon>
        <taxon>Parameciidae</taxon>
        <taxon>Paramecium</taxon>
    </lineage>
</organism>
<proteinExistence type="predicted"/>
<protein>
    <submittedName>
        <fullName evidence="1">Uncharacterized protein</fullName>
    </submittedName>
</protein>
<name>A0A8S1VPE9_PAROT</name>
<keyword evidence="2" id="KW-1185">Reference proteome</keyword>
<gene>
    <name evidence="1" type="ORF">POCTA_138.1.T0690018</name>
</gene>
<accession>A0A8S1VPE9</accession>
<sequence length="149" mass="17608">MDLRTYQHLLKYSQNTWLCLLVSSQQNFYVISSSVFYQIILYLYKIQLHCYFHYLQYFNYQKQNKHVFFFKQIDSTLIKTVKLQTVTLNSVILPNLTNYIYLQDNFQGNQAIIEEKNKISGIIITVGSEGFESEVGLQLLTLYKKCSNS</sequence>
<dbReference type="AlphaFoldDB" id="A0A8S1VPE9"/>
<reference evidence="1" key="1">
    <citation type="submission" date="2021-01" db="EMBL/GenBank/DDBJ databases">
        <authorList>
            <consortium name="Genoscope - CEA"/>
            <person name="William W."/>
        </authorList>
    </citation>
    <scope>NUCLEOTIDE SEQUENCE</scope>
</reference>